<evidence type="ECO:0000313" key="2">
    <source>
        <dbReference type="EMBL" id="TWH97919.1"/>
    </source>
</evidence>
<protein>
    <submittedName>
        <fullName evidence="2">Uncharacterized protein</fullName>
    </submittedName>
</protein>
<evidence type="ECO:0000313" key="3">
    <source>
        <dbReference type="Proteomes" id="UP000317176"/>
    </source>
</evidence>
<keyword evidence="3" id="KW-1185">Reference proteome</keyword>
<reference evidence="2 3" key="1">
    <citation type="journal article" date="2015" name="Stand. Genomic Sci.">
        <title>Genomic Encyclopedia of Bacterial and Archaeal Type Strains, Phase III: the genomes of soil and plant-associated and newly described type strains.</title>
        <authorList>
            <person name="Whitman W.B."/>
            <person name="Woyke T."/>
            <person name="Klenk H.P."/>
            <person name="Zhou Y."/>
            <person name="Lilburn T.G."/>
            <person name="Beck B.J."/>
            <person name="De Vos P."/>
            <person name="Vandamme P."/>
            <person name="Eisen J.A."/>
            <person name="Garrity G."/>
            <person name="Hugenholtz P."/>
            <person name="Kyrpides N.C."/>
        </authorList>
    </citation>
    <scope>NUCLEOTIDE SEQUENCE [LARGE SCALE GENOMIC DNA]</scope>
    <source>
        <strain evidence="2 3">CGMCC 1.10947</strain>
    </source>
</reference>
<evidence type="ECO:0000256" key="1">
    <source>
        <dbReference type="SAM" id="MobiDB-lite"/>
    </source>
</evidence>
<name>A0A562KR58_9BRAD</name>
<dbReference type="OrthoDB" id="8238468at2"/>
<sequence>MPLIEVVLSVGAGLGTGTDGLIPAPPSSVAPNGIPTRPTVVGEDSGNGVVMLPVQAVDEVPANPPPSNNAPGEAEFADVGQFVMSCPGLSGEVPGVAISVDPSGIPTGRVDCVLSGDVGSIPGEGCIPGIAV</sequence>
<gene>
    <name evidence="2" type="ORF">IQ17_06157</name>
</gene>
<comment type="caution">
    <text evidence="2">The sequence shown here is derived from an EMBL/GenBank/DDBJ whole genome shotgun (WGS) entry which is preliminary data.</text>
</comment>
<dbReference type="Proteomes" id="UP000317176">
    <property type="component" value="Unassembled WGS sequence"/>
</dbReference>
<feature type="region of interest" description="Disordered" evidence="1">
    <location>
        <begin position="24"/>
        <end position="44"/>
    </location>
</feature>
<organism evidence="2 3">
    <name type="scientific">Bradyrhizobium daqingense</name>
    <dbReference type="NCBI Taxonomy" id="993502"/>
    <lineage>
        <taxon>Bacteria</taxon>
        <taxon>Pseudomonadati</taxon>
        <taxon>Pseudomonadota</taxon>
        <taxon>Alphaproteobacteria</taxon>
        <taxon>Hyphomicrobiales</taxon>
        <taxon>Nitrobacteraceae</taxon>
        <taxon>Bradyrhizobium</taxon>
    </lineage>
</organism>
<proteinExistence type="predicted"/>
<accession>A0A562KR58</accession>
<dbReference type="AlphaFoldDB" id="A0A562KR58"/>
<dbReference type="EMBL" id="VLKL01000025">
    <property type="protein sequence ID" value="TWH97919.1"/>
    <property type="molecule type" value="Genomic_DNA"/>
</dbReference>